<accession>A0AAV0J1Z3</accession>
<sequence>MDAISEEISSSMVFLIIERSIHSGDVDNASSESCNAQVRLFLKPKNNLDEFFIHFTCLLADKRHKETESDYIRKQSPP</sequence>
<keyword evidence="2" id="KW-1185">Reference proteome</keyword>
<proteinExistence type="predicted"/>
<comment type="caution">
    <text evidence="1">The sequence shown here is derived from an EMBL/GenBank/DDBJ whole genome shotgun (WGS) entry which is preliminary data.</text>
</comment>
<reference evidence="1" key="1">
    <citation type="submission" date="2022-08" db="EMBL/GenBank/DDBJ databases">
        <authorList>
            <person name="Gutierrez-Valencia J."/>
        </authorList>
    </citation>
    <scope>NUCLEOTIDE SEQUENCE</scope>
</reference>
<dbReference type="AlphaFoldDB" id="A0AAV0J1Z3"/>
<evidence type="ECO:0000313" key="2">
    <source>
        <dbReference type="Proteomes" id="UP001154282"/>
    </source>
</evidence>
<protein>
    <submittedName>
        <fullName evidence="1">Uncharacterized protein</fullName>
    </submittedName>
</protein>
<evidence type="ECO:0000313" key="1">
    <source>
        <dbReference type="EMBL" id="CAI0403801.1"/>
    </source>
</evidence>
<organism evidence="1 2">
    <name type="scientific">Linum tenue</name>
    <dbReference type="NCBI Taxonomy" id="586396"/>
    <lineage>
        <taxon>Eukaryota</taxon>
        <taxon>Viridiplantae</taxon>
        <taxon>Streptophyta</taxon>
        <taxon>Embryophyta</taxon>
        <taxon>Tracheophyta</taxon>
        <taxon>Spermatophyta</taxon>
        <taxon>Magnoliopsida</taxon>
        <taxon>eudicotyledons</taxon>
        <taxon>Gunneridae</taxon>
        <taxon>Pentapetalae</taxon>
        <taxon>rosids</taxon>
        <taxon>fabids</taxon>
        <taxon>Malpighiales</taxon>
        <taxon>Linaceae</taxon>
        <taxon>Linum</taxon>
    </lineage>
</organism>
<name>A0AAV0J1Z3_9ROSI</name>
<dbReference type="EMBL" id="CAMGYJ010000004">
    <property type="protein sequence ID" value="CAI0403801.1"/>
    <property type="molecule type" value="Genomic_DNA"/>
</dbReference>
<gene>
    <name evidence="1" type="ORF">LITE_LOCUS12206</name>
</gene>
<dbReference type="Proteomes" id="UP001154282">
    <property type="component" value="Unassembled WGS sequence"/>
</dbReference>